<feature type="compositionally biased region" description="Basic residues" evidence="1">
    <location>
        <begin position="114"/>
        <end position="125"/>
    </location>
</feature>
<dbReference type="AlphaFoldDB" id="A0A8T0TRA3"/>
<evidence type="ECO:0000256" key="1">
    <source>
        <dbReference type="SAM" id="MobiDB-lite"/>
    </source>
</evidence>
<evidence type="ECO:0000313" key="2">
    <source>
        <dbReference type="EMBL" id="KAG2611326.1"/>
    </source>
</evidence>
<dbReference type="Proteomes" id="UP000823388">
    <property type="component" value="Chromosome 4K"/>
</dbReference>
<accession>A0A8T0TRA3</accession>
<feature type="region of interest" description="Disordered" evidence="1">
    <location>
        <begin position="46"/>
        <end position="132"/>
    </location>
</feature>
<organism evidence="2 3">
    <name type="scientific">Panicum virgatum</name>
    <name type="common">Blackwell switchgrass</name>
    <dbReference type="NCBI Taxonomy" id="38727"/>
    <lineage>
        <taxon>Eukaryota</taxon>
        <taxon>Viridiplantae</taxon>
        <taxon>Streptophyta</taxon>
        <taxon>Embryophyta</taxon>
        <taxon>Tracheophyta</taxon>
        <taxon>Spermatophyta</taxon>
        <taxon>Magnoliopsida</taxon>
        <taxon>Liliopsida</taxon>
        <taxon>Poales</taxon>
        <taxon>Poaceae</taxon>
        <taxon>PACMAD clade</taxon>
        <taxon>Panicoideae</taxon>
        <taxon>Panicodae</taxon>
        <taxon>Paniceae</taxon>
        <taxon>Panicinae</taxon>
        <taxon>Panicum</taxon>
        <taxon>Panicum sect. Hiantes</taxon>
    </lineage>
</organism>
<keyword evidence="3" id="KW-1185">Reference proteome</keyword>
<name>A0A8T0TRA3_PANVG</name>
<gene>
    <name evidence="2" type="ORF">PVAP13_4KG127605</name>
</gene>
<reference evidence="2" key="1">
    <citation type="submission" date="2020-05" db="EMBL/GenBank/DDBJ databases">
        <title>WGS assembly of Panicum virgatum.</title>
        <authorList>
            <person name="Lovell J.T."/>
            <person name="Jenkins J."/>
            <person name="Shu S."/>
            <person name="Juenger T.E."/>
            <person name="Schmutz J."/>
        </authorList>
    </citation>
    <scope>NUCLEOTIDE SEQUENCE</scope>
    <source>
        <strain evidence="2">AP13</strain>
    </source>
</reference>
<evidence type="ECO:0000313" key="3">
    <source>
        <dbReference type="Proteomes" id="UP000823388"/>
    </source>
</evidence>
<proteinExistence type="predicted"/>
<dbReference type="EMBL" id="CM029043">
    <property type="protein sequence ID" value="KAG2611326.1"/>
    <property type="molecule type" value="Genomic_DNA"/>
</dbReference>
<protein>
    <submittedName>
        <fullName evidence="2">Uncharacterized protein</fullName>
    </submittedName>
</protein>
<sequence length="192" mass="20653">MPDIPKGFDTSSCSETTLPIGSAVTGRGLSPIPKHVTRAVVRRIQPARRPIITRHSLPPQQSIARPPPSQHRATLASRVPRPNQSPAPRSRSVSGFRPLRATAALTQSSGHAAPSRRRRASRRRSATADSPASCRLQVLQGLPVFRPRHAITYVVTGLTSPLHRCGLPGLTSYIRAYSLEGATRCGLLSGLV</sequence>
<comment type="caution">
    <text evidence="2">The sequence shown here is derived from an EMBL/GenBank/DDBJ whole genome shotgun (WGS) entry which is preliminary data.</text>
</comment>
<feature type="compositionally biased region" description="Polar residues" evidence="1">
    <location>
        <begin position="82"/>
        <end position="93"/>
    </location>
</feature>